<feature type="compositionally biased region" description="Low complexity" evidence="1">
    <location>
        <begin position="142"/>
        <end position="156"/>
    </location>
</feature>
<evidence type="ECO:0000259" key="2">
    <source>
        <dbReference type="PROSITE" id="PS50195"/>
    </source>
</evidence>
<dbReference type="PROSITE" id="PS50195">
    <property type="entry name" value="PX"/>
    <property type="match status" value="1"/>
</dbReference>
<dbReference type="Pfam" id="PF00787">
    <property type="entry name" value="PX"/>
    <property type="match status" value="1"/>
</dbReference>
<evidence type="ECO:0000313" key="3">
    <source>
        <dbReference type="EMBL" id="KAK2076192.1"/>
    </source>
</evidence>
<feature type="compositionally biased region" description="Acidic residues" evidence="1">
    <location>
        <begin position="539"/>
        <end position="556"/>
    </location>
</feature>
<dbReference type="AlphaFoldDB" id="A0AAD9IH93"/>
<accession>A0AAD9IH93</accession>
<comment type="caution">
    <text evidence="3">The sequence shown here is derived from an EMBL/GenBank/DDBJ whole genome shotgun (WGS) entry which is preliminary data.</text>
</comment>
<dbReference type="GO" id="GO:0005768">
    <property type="term" value="C:endosome"/>
    <property type="evidence" value="ECO:0007669"/>
    <property type="project" value="UniProtKB-ARBA"/>
</dbReference>
<dbReference type="PANTHER" id="PTHR46856:SF1">
    <property type="entry name" value="PX DOMAIN-CONTAINING PROTEIN EREL1-RELATED"/>
    <property type="match status" value="1"/>
</dbReference>
<organism evidence="3 4">
    <name type="scientific">Prototheca wickerhamii</name>
    <dbReference type="NCBI Taxonomy" id="3111"/>
    <lineage>
        <taxon>Eukaryota</taxon>
        <taxon>Viridiplantae</taxon>
        <taxon>Chlorophyta</taxon>
        <taxon>core chlorophytes</taxon>
        <taxon>Trebouxiophyceae</taxon>
        <taxon>Chlorellales</taxon>
        <taxon>Chlorellaceae</taxon>
        <taxon>Prototheca</taxon>
    </lineage>
</organism>
<name>A0AAD9IH93_PROWI</name>
<feature type="domain" description="PX" evidence="2">
    <location>
        <begin position="1"/>
        <end position="114"/>
    </location>
</feature>
<reference evidence="3" key="1">
    <citation type="submission" date="2021-01" db="EMBL/GenBank/DDBJ databases">
        <authorList>
            <person name="Eckstrom K.M.E."/>
        </authorList>
    </citation>
    <scope>NUCLEOTIDE SEQUENCE</scope>
    <source>
        <strain evidence="3">UVCC 0001</strain>
    </source>
</reference>
<dbReference type="InterPro" id="IPR044588">
    <property type="entry name" value="EREX-like"/>
</dbReference>
<dbReference type="Proteomes" id="UP001255856">
    <property type="component" value="Unassembled WGS sequence"/>
</dbReference>
<feature type="compositionally biased region" description="Acidic residues" evidence="1">
    <location>
        <begin position="269"/>
        <end position="279"/>
    </location>
</feature>
<dbReference type="GO" id="GO:0015031">
    <property type="term" value="P:protein transport"/>
    <property type="evidence" value="ECO:0007669"/>
    <property type="project" value="InterPro"/>
</dbReference>
<dbReference type="PANTHER" id="PTHR46856">
    <property type="entry name" value="PX DOMAIN-CONTAINING PROTEIN EREL1-RELATED"/>
    <property type="match status" value="1"/>
</dbReference>
<feature type="region of interest" description="Disordered" evidence="1">
    <location>
        <begin position="501"/>
        <end position="583"/>
    </location>
</feature>
<feature type="region of interest" description="Disordered" evidence="1">
    <location>
        <begin position="231"/>
        <end position="280"/>
    </location>
</feature>
<feature type="compositionally biased region" description="Basic and acidic residues" evidence="1">
    <location>
        <begin position="247"/>
        <end position="268"/>
    </location>
</feature>
<feature type="region of interest" description="Disordered" evidence="1">
    <location>
        <begin position="118"/>
        <end position="162"/>
    </location>
</feature>
<gene>
    <name evidence="3" type="ORF">QBZ16_001124</name>
</gene>
<sequence length="583" mass="61424">MGTAACSTRYAHLDARMEVTVLPPGAPPRKRSVGRRYSNFLALYTKLQEEVGAGTVTGLEPPPKHSLLGVNRHRELVERRRWELEQWLWRLTEVPSIANSHAMYNFCELDTAARAVGPAAAPGRGRPDGQAQLPLSSPPPGSSASPSPRASPGSAQTAPSRAASLLAGRHAPFAGETRSELRLTLHVEERMRLRRLVDALAKRLETAHDDLHDAARSIQADRATIEALASRPAVAEGLASETTSEAGPRDEGASDKEEAAARLAREDSGSGEEGDDGAEADSAALVEARERVAELEAELADARAAADAERAQHERARRELDQSQAELAAAVAAREATEAAVAAREATTASRHEAETSALAERLETAQKESAAQLEAGAAREREAAVRTRQAQKLLAQEIKNLRGRLVLLETEAVRAVEGARRAVEVVLSSQQAGAESQAPGEQGAVEIEKFFGTESESAPLGTAAQELRSVLLRVLEERAAARKAAAERAAAAAAAAAAREATLDPVNSQSDTESTPASIGDAPIISNPGNGAAHLPAGEDDSQLDALSDLEEDEVPSSPDRSASPPATFDPQNLANGTASLI</sequence>
<evidence type="ECO:0000313" key="4">
    <source>
        <dbReference type="Proteomes" id="UP001255856"/>
    </source>
</evidence>
<feature type="compositionally biased region" description="Low complexity" evidence="1">
    <location>
        <begin position="557"/>
        <end position="568"/>
    </location>
</feature>
<dbReference type="SUPFAM" id="SSF64268">
    <property type="entry name" value="PX domain"/>
    <property type="match status" value="1"/>
</dbReference>
<feature type="compositionally biased region" description="Polar residues" evidence="1">
    <location>
        <begin position="571"/>
        <end position="583"/>
    </location>
</feature>
<feature type="compositionally biased region" description="Polar residues" evidence="1">
    <location>
        <begin position="506"/>
        <end position="518"/>
    </location>
</feature>
<dbReference type="GO" id="GO:0035091">
    <property type="term" value="F:phosphatidylinositol binding"/>
    <property type="evidence" value="ECO:0007669"/>
    <property type="project" value="InterPro"/>
</dbReference>
<dbReference type="Gene3D" id="3.30.1520.10">
    <property type="entry name" value="Phox-like domain"/>
    <property type="match status" value="1"/>
</dbReference>
<protein>
    <recommendedName>
        <fullName evidence="2">PX domain-containing protein</fullName>
    </recommendedName>
</protein>
<dbReference type="InterPro" id="IPR001683">
    <property type="entry name" value="PX_dom"/>
</dbReference>
<dbReference type="InterPro" id="IPR036871">
    <property type="entry name" value="PX_dom_sf"/>
</dbReference>
<evidence type="ECO:0000256" key="1">
    <source>
        <dbReference type="SAM" id="MobiDB-lite"/>
    </source>
</evidence>
<feature type="compositionally biased region" description="Low complexity" evidence="1">
    <location>
        <begin position="118"/>
        <end position="135"/>
    </location>
</feature>
<proteinExistence type="predicted"/>
<keyword evidence="4" id="KW-1185">Reference proteome</keyword>
<dbReference type="EMBL" id="JASFZW010000011">
    <property type="protein sequence ID" value="KAK2076192.1"/>
    <property type="molecule type" value="Genomic_DNA"/>
</dbReference>